<dbReference type="InterPro" id="IPR036097">
    <property type="entry name" value="HisK_dim/P_sf"/>
</dbReference>
<accession>A0A0L8V4T4</accession>
<keyword evidence="4" id="KW-1133">Transmembrane helix</keyword>
<keyword evidence="7" id="KW-1185">Reference proteome</keyword>
<proteinExistence type="predicted"/>
<dbReference type="PANTHER" id="PTHR43547:SF2">
    <property type="entry name" value="HYBRID SIGNAL TRANSDUCTION HISTIDINE KINASE C"/>
    <property type="match status" value="1"/>
</dbReference>
<dbReference type="SMART" id="SM00387">
    <property type="entry name" value="HATPase_c"/>
    <property type="match status" value="1"/>
</dbReference>
<dbReference type="PATRIC" id="fig|1409788.3.peg.3814"/>
<gene>
    <name evidence="6" type="ORF">NC99_37280</name>
</gene>
<evidence type="ECO:0000256" key="4">
    <source>
        <dbReference type="SAM" id="Phobius"/>
    </source>
</evidence>
<evidence type="ECO:0000256" key="2">
    <source>
        <dbReference type="ARBA" id="ARBA00012438"/>
    </source>
</evidence>
<dbReference type="InterPro" id="IPR015943">
    <property type="entry name" value="WD40/YVTN_repeat-like_dom_sf"/>
</dbReference>
<organism evidence="6 7">
    <name type="scientific">Sunxiuqinia dokdonensis</name>
    <dbReference type="NCBI Taxonomy" id="1409788"/>
    <lineage>
        <taxon>Bacteria</taxon>
        <taxon>Pseudomonadati</taxon>
        <taxon>Bacteroidota</taxon>
        <taxon>Bacteroidia</taxon>
        <taxon>Marinilabiliales</taxon>
        <taxon>Prolixibacteraceae</taxon>
        <taxon>Sunxiuqinia</taxon>
    </lineage>
</organism>
<reference evidence="7" key="1">
    <citation type="submission" date="2015-07" db="EMBL/GenBank/DDBJ databases">
        <title>Genome sequencing of Sunxiuqinia dokdonensis strain SK.</title>
        <authorList>
            <person name="Ahn S."/>
            <person name="Kim B.-C."/>
        </authorList>
    </citation>
    <scope>NUCLEOTIDE SEQUENCE [LARGE SCALE GENOMIC DNA]</scope>
    <source>
        <strain evidence="7">SK</strain>
    </source>
</reference>
<dbReference type="AlphaFoldDB" id="A0A0L8V4T4"/>
<dbReference type="GO" id="GO:0000155">
    <property type="term" value="F:phosphorelay sensor kinase activity"/>
    <property type="evidence" value="ECO:0007669"/>
    <property type="project" value="InterPro"/>
</dbReference>
<feature type="domain" description="Histidine kinase" evidence="5">
    <location>
        <begin position="800"/>
        <end position="1015"/>
    </location>
</feature>
<dbReference type="Gene3D" id="3.30.565.10">
    <property type="entry name" value="Histidine kinase-like ATPase, C-terminal domain"/>
    <property type="match status" value="1"/>
</dbReference>
<dbReference type="SMART" id="SM00388">
    <property type="entry name" value="HisKA"/>
    <property type="match status" value="1"/>
</dbReference>
<dbReference type="PANTHER" id="PTHR43547">
    <property type="entry name" value="TWO-COMPONENT HISTIDINE KINASE"/>
    <property type="match status" value="1"/>
</dbReference>
<keyword evidence="6" id="KW-0808">Transferase</keyword>
<evidence type="ECO:0000256" key="3">
    <source>
        <dbReference type="ARBA" id="ARBA00022553"/>
    </source>
</evidence>
<dbReference type="Proteomes" id="UP000036958">
    <property type="component" value="Unassembled WGS sequence"/>
</dbReference>
<sequence>MCFDGHHFKSYQNRIGLDPILPADKISSLYADSKGTLWVGSNNGIFRYNFLTDQFQGDFEELDKVYIHDLAEDQQGRLYLATDEGLALFEPKTQETKWYTGPNQSADQKHELPDLDNIKLVTLQPDGRLWLVPFDGGLYRFDPQTLELESFPELNGTALDQLYLTQIAYLDDRLFMSTLSTGFFEFDPENQTLKNYTFEDQTYDIHHFSAEKNGTFWLASNSGLIRYNTHTQDYQRYTNVPGDPLSLERTAVDYVMLDRDNDLWTSSGIRGINYGINNIPFEHLMFSQDLGYTLFQKEVHAIHFDFENNMWVGYESGLVEKHDPITYTKTQHWIKSKSKSGQTGAIFGIFEDSRRNIWVGGWQSGLQKLNRVSNTFQHVSLKPDSISDFLETADIRDIVEDAEGNLWLTVHGNGIIRYKPASGLAHQFRHDPNDPDNSLSNDFTFNMAVDRDNNLWIATAHGISKFNPKSQQFSNYYNDPENLMSLSSNTVQTIHCDQSGFIWAGTNNGINVYWPQHDQFLPIADETTINNQNISSIESVKPGEVWTSTKSGIFRIHYSWDDTQNFQYDLDYFAHTDGLISSNYFDRSSATHSDSIIYFGGNEGVDFFNVYSSFDALNFTSKAIITETSVYGKPVFPAYSKDDPSLRELELSHHRQMISFRFTSLNFVGPEKQKYRYKLEGFDEQWIIPQTEQVATYTRLKPGTYLFRVETTDRLGEWNSQASAIRLKIKPPFWMTIPFIIFSIALVIGVFVLIQRLRNRALLRRQFQLEMIIEERTRELQTKNQELEKANLTKNKFFSIISHDLKSPFSGLLGLLDLLSNADEKEFEQEKDMLKLANDSAKNIYKLLEKLLTWANAQSDKLRYHPAENDLSKILHNNIELSREPATQKNIQIKAQFPDQLIAVFDPDMIDTVVRNLLSNAIKFTKPEGTIGLTAEKSNDEVVVRVADNGIGLSPEQQTNLFDLTRNQRSGTAGETGTGLGLLICKEFVTKNKGEIWTTPNRPNGTIFHFTLPVK</sequence>
<dbReference type="SUPFAM" id="SSF47384">
    <property type="entry name" value="Homodimeric domain of signal transducing histidine kinase"/>
    <property type="match status" value="1"/>
</dbReference>
<name>A0A0L8V4T4_9BACT</name>
<dbReference type="SUPFAM" id="SSF63829">
    <property type="entry name" value="Calcium-dependent phosphotriesterase"/>
    <property type="match status" value="2"/>
</dbReference>
<dbReference type="InterPro" id="IPR004358">
    <property type="entry name" value="Sig_transdc_His_kin-like_C"/>
</dbReference>
<comment type="caution">
    <text evidence="6">The sequence shown here is derived from an EMBL/GenBank/DDBJ whole genome shotgun (WGS) entry which is preliminary data.</text>
</comment>
<evidence type="ECO:0000256" key="1">
    <source>
        <dbReference type="ARBA" id="ARBA00000085"/>
    </source>
</evidence>
<dbReference type="STRING" id="1409788.NC99_37280"/>
<dbReference type="EC" id="2.7.13.3" evidence="2"/>
<dbReference type="InterPro" id="IPR003661">
    <property type="entry name" value="HisK_dim/P_dom"/>
</dbReference>
<dbReference type="CDD" id="cd00075">
    <property type="entry name" value="HATPase"/>
    <property type="match status" value="1"/>
</dbReference>
<dbReference type="Gene3D" id="2.130.10.10">
    <property type="entry name" value="YVTN repeat-like/Quinoprotein amine dehydrogenase"/>
    <property type="match status" value="2"/>
</dbReference>
<keyword evidence="4" id="KW-0812">Transmembrane</keyword>
<dbReference type="Pfam" id="PF07494">
    <property type="entry name" value="Reg_prop"/>
    <property type="match status" value="3"/>
</dbReference>
<protein>
    <recommendedName>
        <fullName evidence="2">histidine kinase</fullName>
        <ecNumber evidence="2">2.7.13.3</ecNumber>
    </recommendedName>
</protein>
<dbReference type="EMBL" id="LGIA01000187">
    <property type="protein sequence ID" value="KOH43449.1"/>
    <property type="molecule type" value="Genomic_DNA"/>
</dbReference>
<dbReference type="PRINTS" id="PR00344">
    <property type="entry name" value="BCTRLSENSOR"/>
</dbReference>
<dbReference type="SUPFAM" id="SSF55874">
    <property type="entry name" value="ATPase domain of HSP90 chaperone/DNA topoisomerase II/histidine kinase"/>
    <property type="match status" value="1"/>
</dbReference>
<dbReference type="Pfam" id="PF07495">
    <property type="entry name" value="Y_Y_Y"/>
    <property type="match status" value="1"/>
</dbReference>
<dbReference type="Gene3D" id="2.60.40.10">
    <property type="entry name" value="Immunoglobulins"/>
    <property type="match status" value="1"/>
</dbReference>
<dbReference type="InterPro" id="IPR011123">
    <property type="entry name" value="Y_Y_Y"/>
</dbReference>
<dbReference type="PROSITE" id="PS50109">
    <property type="entry name" value="HIS_KIN"/>
    <property type="match status" value="1"/>
</dbReference>
<evidence type="ECO:0000313" key="6">
    <source>
        <dbReference type="EMBL" id="KOH43449.1"/>
    </source>
</evidence>
<dbReference type="InterPro" id="IPR013783">
    <property type="entry name" value="Ig-like_fold"/>
</dbReference>
<feature type="transmembrane region" description="Helical" evidence="4">
    <location>
        <begin position="733"/>
        <end position="754"/>
    </location>
</feature>
<dbReference type="InterPro" id="IPR005467">
    <property type="entry name" value="His_kinase_dom"/>
</dbReference>
<comment type="catalytic activity">
    <reaction evidence="1">
        <text>ATP + protein L-histidine = ADP + protein N-phospho-L-histidine.</text>
        <dbReference type="EC" id="2.7.13.3"/>
    </reaction>
</comment>
<dbReference type="Gene3D" id="1.10.287.130">
    <property type="match status" value="1"/>
</dbReference>
<dbReference type="InterPro" id="IPR003594">
    <property type="entry name" value="HATPase_dom"/>
</dbReference>
<keyword evidence="4" id="KW-0472">Membrane</keyword>
<evidence type="ECO:0000259" key="5">
    <source>
        <dbReference type="PROSITE" id="PS50109"/>
    </source>
</evidence>
<dbReference type="InterPro" id="IPR011110">
    <property type="entry name" value="Reg_prop"/>
</dbReference>
<keyword evidence="3" id="KW-0597">Phosphoprotein</keyword>
<evidence type="ECO:0000313" key="7">
    <source>
        <dbReference type="Proteomes" id="UP000036958"/>
    </source>
</evidence>
<dbReference type="Pfam" id="PF02518">
    <property type="entry name" value="HATPase_c"/>
    <property type="match status" value="1"/>
</dbReference>
<dbReference type="InterPro" id="IPR036890">
    <property type="entry name" value="HATPase_C_sf"/>
</dbReference>
<dbReference type="Pfam" id="PF00512">
    <property type="entry name" value="HisKA"/>
    <property type="match status" value="1"/>
</dbReference>
<keyword evidence="6" id="KW-0418">Kinase</keyword>